<dbReference type="EMBL" id="CP010086">
    <property type="protein sequence ID" value="AMK50435.1"/>
    <property type="molecule type" value="Genomic_DNA"/>
</dbReference>
<dbReference type="Proteomes" id="UP000031866">
    <property type="component" value="Chromosome"/>
</dbReference>
<dbReference type="Gene3D" id="3.90.79.10">
    <property type="entry name" value="Nucleoside Triphosphate Pyrophosphohydrolase"/>
    <property type="match status" value="1"/>
</dbReference>
<dbReference type="STRING" id="1520.LF65_06485"/>
<dbReference type="KEGG" id="cbei:LF65_06485"/>
<dbReference type="RefSeq" id="WP_052482912.1">
    <property type="nucleotide sequence ID" value="NZ_CP010086.2"/>
</dbReference>
<sequence>MDEYIKKLRKHIGNSPLPLVAAGAIIHKNRKILLQRRADSGKWAITWRSSRIRRNSRGNS</sequence>
<organism evidence="1 2">
    <name type="scientific">Clostridium beijerinckii</name>
    <name type="common">Clostridium MP</name>
    <dbReference type="NCBI Taxonomy" id="1520"/>
    <lineage>
        <taxon>Bacteria</taxon>
        <taxon>Bacillati</taxon>
        <taxon>Bacillota</taxon>
        <taxon>Clostridia</taxon>
        <taxon>Eubacteriales</taxon>
        <taxon>Clostridiaceae</taxon>
        <taxon>Clostridium</taxon>
    </lineage>
</organism>
<gene>
    <name evidence="1" type="ORF">LF65_06485</name>
</gene>
<dbReference type="SUPFAM" id="SSF55811">
    <property type="entry name" value="Nudix"/>
    <property type="match status" value="1"/>
</dbReference>
<accession>A0A140DMF4</accession>
<proteinExistence type="predicted"/>
<dbReference type="OrthoDB" id="9787476at2"/>
<dbReference type="AlphaFoldDB" id="A0A140DMF4"/>
<reference evidence="2" key="1">
    <citation type="submission" date="2014-12" db="EMBL/GenBank/DDBJ databases">
        <title>Genome sequence of Clostridium beijerinckii strain 59B.</title>
        <authorList>
            <person name="Little G.T."/>
            <person name="Minton N.P."/>
        </authorList>
    </citation>
    <scope>NUCLEOTIDE SEQUENCE [LARGE SCALE GENOMIC DNA]</scope>
    <source>
        <strain evidence="2">59B</strain>
    </source>
</reference>
<evidence type="ECO:0000313" key="1">
    <source>
        <dbReference type="EMBL" id="AMK50435.1"/>
    </source>
</evidence>
<dbReference type="InterPro" id="IPR015797">
    <property type="entry name" value="NUDIX_hydrolase-like_dom_sf"/>
</dbReference>
<evidence type="ECO:0008006" key="3">
    <source>
        <dbReference type="Google" id="ProtNLM"/>
    </source>
</evidence>
<protein>
    <recommendedName>
        <fullName evidence="3">Nudix hydrolase domain-containing protein</fullName>
    </recommendedName>
</protein>
<evidence type="ECO:0000313" key="2">
    <source>
        <dbReference type="Proteomes" id="UP000031866"/>
    </source>
</evidence>
<name>A0A140DMF4_CLOBE</name>